<organism evidence="1 2">
    <name type="scientific">Floridaenema aerugineum BLCC-F46</name>
    <dbReference type="NCBI Taxonomy" id="3153654"/>
    <lineage>
        <taxon>Bacteria</taxon>
        <taxon>Bacillati</taxon>
        <taxon>Cyanobacteriota</taxon>
        <taxon>Cyanophyceae</taxon>
        <taxon>Oscillatoriophycideae</taxon>
        <taxon>Aerosakkonematales</taxon>
        <taxon>Aerosakkonemataceae</taxon>
        <taxon>Floridanema</taxon>
        <taxon>Floridanema aerugineum</taxon>
    </lineage>
</organism>
<dbReference type="EMBL" id="JBHFNQ010000086">
    <property type="protein sequence ID" value="MFB2877347.1"/>
    <property type="molecule type" value="Genomic_DNA"/>
</dbReference>
<dbReference type="Proteomes" id="UP001576774">
    <property type="component" value="Unassembled WGS sequence"/>
</dbReference>
<sequence>MKFTKAFIILTGTALVTLKTTNAAQAARFGRVEFPNGVLSFADVVISYNPSINNGSPIASARNPNKALGAPDSGLIDFGCDVSLGVGGSLTLKFTNNFLSGSGNRTADLWIFETGLDKEATFVDISKDGLTWYSLGKVSGGTQGIDIDAFGWGKNDLFSYVRLTDDPNQGNRTGTKFPIGKIDPFLGADIDAVGAIWYPQSQNSNPQTVPEPTSVVGLIVLSVFTTLSQLLLKNKATKQTLQKL</sequence>
<name>A0ABV4X4H7_9CYAN</name>
<comment type="caution">
    <text evidence="1">The sequence shown here is derived from an EMBL/GenBank/DDBJ whole genome shotgun (WGS) entry which is preliminary data.</text>
</comment>
<proteinExistence type="predicted"/>
<evidence type="ECO:0000313" key="2">
    <source>
        <dbReference type="Proteomes" id="UP001576774"/>
    </source>
</evidence>
<accession>A0ABV4X4H7</accession>
<protein>
    <recommendedName>
        <fullName evidence="3">PEP-CTERM sorting domain-containing protein</fullName>
    </recommendedName>
</protein>
<evidence type="ECO:0000313" key="1">
    <source>
        <dbReference type="EMBL" id="MFB2877347.1"/>
    </source>
</evidence>
<keyword evidence="2" id="KW-1185">Reference proteome</keyword>
<evidence type="ECO:0008006" key="3">
    <source>
        <dbReference type="Google" id="ProtNLM"/>
    </source>
</evidence>
<gene>
    <name evidence="1" type="ORF">ACE1CC_10725</name>
</gene>
<dbReference type="RefSeq" id="WP_413270448.1">
    <property type="nucleotide sequence ID" value="NZ_JBHFNQ010000086.1"/>
</dbReference>
<reference evidence="1 2" key="1">
    <citation type="submission" date="2024-09" db="EMBL/GenBank/DDBJ databases">
        <title>Floridaenema gen nov. (Aerosakkonemataceae, Aerosakkonematales ord. nov., Cyanobacteria) from benthic tropical and subtropical fresh waters, with the description of four new species.</title>
        <authorList>
            <person name="Moretto J.A."/>
            <person name="Berthold D.E."/>
            <person name="Lefler F.W."/>
            <person name="Huang I.-S."/>
            <person name="Laughinghouse H. IV."/>
        </authorList>
    </citation>
    <scope>NUCLEOTIDE SEQUENCE [LARGE SCALE GENOMIC DNA]</scope>
    <source>
        <strain evidence="1 2">BLCC-F46</strain>
    </source>
</reference>